<reference evidence="3" key="1">
    <citation type="journal article" date="2015" name="Nature">
        <title>Complex archaea that bridge the gap between prokaryotes and eukaryotes.</title>
        <authorList>
            <person name="Spang A."/>
            <person name="Saw J.H."/>
            <person name="Jorgensen S.L."/>
            <person name="Zaremba-Niedzwiedzka K."/>
            <person name="Martijn J."/>
            <person name="Lind A.E."/>
            <person name="van Eijk R."/>
            <person name="Schleper C."/>
            <person name="Guy L."/>
            <person name="Ettema T.J."/>
        </authorList>
    </citation>
    <scope>NUCLEOTIDE SEQUENCE</scope>
</reference>
<name>A0A0F9AVI1_9ZZZZ</name>
<dbReference type="Pfam" id="PF08241">
    <property type="entry name" value="Methyltransf_11"/>
    <property type="match status" value="1"/>
</dbReference>
<accession>A0A0F9AVI1</accession>
<gene>
    <name evidence="3" type="ORF">LCGC14_2524250</name>
</gene>
<dbReference type="AlphaFoldDB" id="A0A0F9AVI1"/>
<proteinExistence type="predicted"/>
<dbReference type="SUPFAM" id="SSF53335">
    <property type="entry name" value="S-adenosyl-L-methionine-dependent methyltransferases"/>
    <property type="match status" value="1"/>
</dbReference>
<dbReference type="PANTHER" id="PTHR43861:SF3">
    <property type="entry name" value="PUTATIVE (AFU_ORTHOLOGUE AFUA_2G14390)-RELATED"/>
    <property type="match status" value="1"/>
</dbReference>
<dbReference type="InterPro" id="IPR029063">
    <property type="entry name" value="SAM-dependent_MTases_sf"/>
</dbReference>
<organism evidence="3">
    <name type="scientific">marine sediment metagenome</name>
    <dbReference type="NCBI Taxonomy" id="412755"/>
    <lineage>
        <taxon>unclassified sequences</taxon>
        <taxon>metagenomes</taxon>
        <taxon>ecological metagenomes</taxon>
    </lineage>
</organism>
<dbReference type="InterPro" id="IPR013216">
    <property type="entry name" value="Methyltransf_11"/>
</dbReference>
<sequence length="364" mass="42554">MTNEEKRQEILTELVTDPRYKVICEKYTIGNDYYTEELFQEVCLILAKFDTDKLISVYKSKGKKDGKPGLKNYFTGIVINQAISTGSTFYKTFKKSVNHPLFEYFKLVKKILGNDLYGTILEIGAGDGILTCKMTKIKGVNRIYALDYSRNCVEKLMPYVIKKLNLSENEKNLIFPVIGSFNDIKLPDNSVDFVISWTSLHHSEDRERTLKEIYRVLKVNGYLIALEKASPNTHTNLMLNNALDSEYDFSSVNGYGYDPSKNYTRRMNSEHTPILAEWEYWLAKCGFNNKVFLFQYVFSGVLGWIWRHFGKHFFKLYGDRLLRRGLTDYNFIKIPYFPWFLKDSLYKTTNILIVSRKESYLKMP</sequence>
<evidence type="ECO:0000256" key="1">
    <source>
        <dbReference type="ARBA" id="ARBA00022679"/>
    </source>
</evidence>
<protein>
    <recommendedName>
        <fullName evidence="2">Methyltransferase type 11 domain-containing protein</fullName>
    </recommendedName>
</protein>
<evidence type="ECO:0000313" key="3">
    <source>
        <dbReference type="EMBL" id="KKL13589.1"/>
    </source>
</evidence>
<dbReference type="PANTHER" id="PTHR43861">
    <property type="entry name" value="TRANS-ACONITATE 2-METHYLTRANSFERASE-RELATED"/>
    <property type="match status" value="1"/>
</dbReference>
<dbReference type="GO" id="GO:0008757">
    <property type="term" value="F:S-adenosylmethionine-dependent methyltransferase activity"/>
    <property type="evidence" value="ECO:0007669"/>
    <property type="project" value="InterPro"/>
</dbReference>
<evidence type="ECO:0000259" key="2">
    <source>
        <dbReference type="Pfam" id="PF08241"/>
    </source>
</evidence>
<keyword evidence="1" id="KW-0808">Transferase</keyword>
<dbReference type="CDD" id="cd02440">
    <property type="entry name" value="AdoMet_MTases"/>
    <property type="match status" value="1"/>
</dbReference>
<dbReference type="EMBL" id="LAZR01040797">
    <property type="protein sequence ID" value="KKL13589.1"/>
    <property type="molecule type" value="Genomic_DNA"/>
</dbReference>
<dbReference type="Gene3D" id="3.40.50.150">
    <property type="entry name" value="Vaccinia Virus protein VP39"/>
    <property type="match status" value="1"/>
</dbReference>
<feature type="domain" description="Methyltransferase type 11" evidence="2">
    <location>
        <begin position="121"/>
        <end position="224"/>
    </location>
</feature>
<comment type="caution">
    <text evidence="3">The sequence shown here is derived from an EMBL/GenBank/DDBJ whole genome shotgun (WGS) entry which is preliminary data.</text>
</comment>